<dbReference type="PANTHER" id="PTHR28307:SF2">
    <property type="entry name" value="PROTEIN PAL1"/>
    <property type="match status" value="1"/>
</dbReference>
<feature type="region of interest" description="Disordered" evidence="1">
    <location>
        <begin position="1"/>
        <end position="203"/>
    </location>
</feature>
<feature type="region of interest" description="Disordered" evidence="1">
    <location>
        <begin position="612"/>
        <end position="638"/>
    </location>
</feature>
<accession>A0A854QI25</accession>
<dbReference type="AlphaFoldDB" id="A0A854QI25"/>
<dbReference type="GO" id="GO:0005737">
    <property type="term" value="C:cytoplasm"/>
    <property type="evidence" value="ECO:0007669"/>
    <property type="project" value="TreeGrafter"/>
</dbReference>
<dbReference type="InterPro" id="IPR013226">
    <property type="entry name" value="Pal1"/>
</dbReference>
<dbReference type="Proteomes" id="UP000199727">
    <property type="component" value="Unassembled WGS sequence"/>
</dbReference>
<dbReference type="Pfam" id="PF08316">
    <property type="entry name" value="Pal1"/>
    <property type="match status" value="1"/>
</dbReference>
<dbReference type="EMBL" id="AMKT01000024">
    <property type="protein sequence ID" value="OXG26459.1"/>
    <property type="molecule type" value="Genomic_DNA"/>
</dbReference>
<dbReference type="OrthoDB" id="5352132at2759"/>
<evidence type="ECO:0000313" key="2">
    <source>
        <dbReference type="EMBL" id="OXG26459.1"/>
    </source>
</evidence>
<feature type="region of interest" description="Disordered" evidence="1">
    <location>
        <begin position="270"/>
        <end position="511"/>
    </location>
</feature>
<sequence>MLPRPPPKDQFLSPNSDYINQDLAEAVRDSVRIKSSSSNRSNNSYSPAQQLDDPHTNTGARRTPSPNPPRPINVVNPPKPSYDDLSPSWPEVDNFDAMASDPASGQPALPSTRMQQLQNPFEEDEIEPVGTGPVKPPGIRNFALEENGTVHPRRTKFSRAQTGTTTSSSSTSYLLGSSPPSGIANRIRTRRSLSTNSYGLSGDAPAMAALMEGQRKGVDEKKGSRHADVIDTWDPTGLGSAMWHHAGPYDAAAPSRNANLPTTKAPMKAFHKPASPVAPPRGPNTISLSPPVPPAKDTPRDISESERRRPSRGISAGRRSAGGGLTGQYSTSVPSDGGYFPNIGEEDPQDEAALARIERQRERESKRKALKAAWGIDTPEPFEDYGGTPNDGPIDITEDDYFPESISAPLPGGRTIRSPGLRLGNDPRTPSIKEDSTSPTLESPPPFRAVITSTNVPPGGIKRTKSLMQKIKTMRENPNIPFRGQSRDTRPYSPNREPSPMPSEALSDDVVSPAGSATAIRYPHLFDKGSGRPPSNKRSASAAPTFTSSQAELPRSMSITSGERLVAVAGDDKPDPVNGAVEREGIPSTAPVGYTIVESPSSKARAIRALQREAEHHTRSASYGATPSPRRAMAAPPVAPVLPEFDDYWSRREKVRFDSDTLDNGDLRETKELKRKTSMVKKLRDRIVK</sequence>
<reference evidence="2 3" key="1">
    <citation type="submission" date="2017-06" db="EMBL/GenBank/DDBJ databases">
        <title>Global population genomics of the pathogenic fungus Cryptococcus neoformans var. grubii.</title>
        <authorList>
            <person name="Cuomo C."/>
            <person name="Litvintseva A."/>
            <person name="Chen Y."/>
            <person name="Young S."/>
            <person name="Zeng Q."/>
            <person name="Chapman S."/>
            <person name="Gujja S."/>
            <person name="Saif S."/>
            <person name="Birren B."/>
        </authorList>
    </citation>
    <scope>NUCLEOTIDE SEQUENCE [LARGE SCALE GENOMIC DNA]</scope>
    <source>
        <strain evidence="2 3">Tu259-1</strain>
    </source>
</reference>
<feature type="region of interest" description="Disordered" evidence="1">
    <location>
        <begin position="524"/>
        <end position="559"/>
    </location>
</feature>
<comment type="caution">
    <text evidence="2">The sequence shown here is derived from an EMBL/GenBank/DDBJ whole genome shotgun (WGS) entry which is preliminary data.</text>
</comment>
<name>A0A854QI25_CRYNE</name>
<evidence type="ECO:0000256" key="1">
    <source>
        <dbReference type="SAM" id="MobiDB-lite"/>
    </source>
</evidence>
<organism evidence="2 3">
    <name type="scientific">Cryptococcus neoformans Tu259-1</name>
    <dbReference type="NCBI Taxonomy" id="1230072"/>
    <lineage>
        <taxon>Eukaryota</taxon>
        <taxon>Fungi</taxon>
        <taxon>Dikarya</taxon>
        <taxon>Basidiomycota</taxon>
        <taxon>Agaricomycotina</taxon>
        <taxon>Tremellomycetes</taxon>
        <taxon>Tremellales</taxon>
        <taxon>Cryptococcaceae</taxon>
        <taxon>Cryptococcus</taxon>
        <taxon>Cryptococcus neoformans species complex</taxon>
    </lineage>
</organism>
<feature type="compositionally biased region" description="Low complexity" evidence="1">
    <location>
        <begin position="35"/>
        <end position="46"/>
    </location>
</feature>
<protein>
    <submittedName>
        <fullName evidence="2">Uncharacterized protein</fullName>
    </submittedName>
</protein>
<feature type="compositionally biased region" description="Basic and acidic residues" evidence="1">
    <location>
        <begin position="297"/>
        <end position="308"/>
    </location>
</feature>
<evidence type="ECO:0000313" key="3">
    <source>
        <dbReference type="Proteomes" id="UP000199727"/>
    </source>
</evidence>
<feature type="compositionally biased region" description="Low complexity" evidence="1">
    <location>
        <begin position="162"/>
        <end position="181"/>
    </location>
</feature>
<feature type="compositionally biased region" description="Polar residues" evidence="1">
    <location>
        <begin position="536"/>
        <end position="559"/>
    </location>
</feature>
<proteinExistence type="predicted"/>
<feature type="compositionally biased region" description="Basic and acidic residues" evidence="1">
    <location>
        <begin position="356"/>
        <end position="367"/>
    </location>
</feature>
<gene>
    <name evidence="2" type="ORF">C361_01218</name>
</gene>
<dbReference type="PANTHER" id="PTHR28307">
    <property type="entry name" value="PROTEIN PAL1"/>
    <property type="match status" value="1"/>
</dbReference>
<feature type="compositionally biased region" description="Low complexity" evidence="1">
    <location>
        <begin position="625"/>
        <end position="636"/>
    </location>
</feature>